<evidence type="ECO:0000313" key="3">
    <source>
        <dbReference type="Proteomes" id="UP001155840"/>
    </source>
</evidence>
<dbReference type="RefSeq" id="WP_132713627.1">
    <property type="nucleotide sequence ID" value="NZ_JAANCM010000012.1"/>
</dbReference>
<name>A0AA43ZJ81_9HYPH</name>
<accession>A0AA43ZJ81</accession>
<keyword evidence="3" id="KW-1185">Reference proteome</keyword>
<reference evidence="2" key="1">
    <citation type="submission" date="2020-03" db="EMBL/GenBank/DDBJ databases">
        <title>Ferranicluibacter endophyticum gen. nov., sp. nov., a new genus isolated from Rubus ulmifolius Schott. stem.</title>
        <authorList>
            <person name="Roca-Couso R."/>
            <person name="Flores-Felix J.D."/>
            <person name="Igual J.M."/>
            <person name="Rivas R."/>
        </authorList>
    </citation>
    <scope>NUCLEOTIDE SEQUENCE</scope>
    <source>
        <strain evidence="2">CRRU44</strain>
    </source>
</reference>
<organism evidence="2 3">
    <name type="scientific">Ferranicluibacter rubi</name>
    <dbReference type="NCBI Taxonomy" id="2715133"/>
    <lineage>
        <taxon>Bacteria</taxon>
        <taxon>Pseudomonadati</taxon>
        <taxon>Pseudomonadota</taxon>
        <taxon>Alphaproteobacteria</taxon>
        <taxon>Hyphomicrobiales</taxon>
        <taxon>Rhizobiaceae</taxon>
        <taxon>Ferranicluibacter</taxon>
    </lineage>
</organism>
<sequence length="103" mass="10762">MTDIGNPIPRGTIDTDAPLVDEALAAKEDQSSSDAADTVAALKAEIETLRTRIAEHRSDAAAKVRSTVRDRPLVSLTAALLAGYGIALALHGSRSASTGHGWR</sequence>
<proteinExistence type="predicted"/>
<keyword evidence="1" id="KW-1133">Transmembrane helix</keyword>
<protein>
    <submittedName>
        <fullName evidence="2">Uncharacterized protein</fullName>
    </submittedName>
</protein>
<feature type="transmembrane region" description="Helical" evidence="1">
    <location>
        <begin position="73"/>
        <end position="93"/>
    </location>
</feature>
<keyword evidence="1" id="KW-0812">Transmembrane</keyword>
<dbReference type="AlphaFoldDB" id="A0AA43ZJ81"/>
<dbReference type="EMBL" id="JAANCM010000012">
    <property type="protein sequence ID" value="NHT78056.1"/>
    <property type="molecule type" value="Genomic_DNA"/>
</dbReference>
<evidence type="ECO:0000313" key="2">
    <source>
        <dbReference type="EMBL" id="NHT78056.1"/>
    </source>
</evidence>
<gene>
    <name evidence="2" type="ORF">G8E10_20345</name>
</gene>
<keyword evidence="1" id="KW-0472">Membrane</keyword>
<evidence type="ECO:0000256" key="1">
    <source>
        <dbReference type="SAM" id="Phobius"/>
    </source>
</evidence>
<dbReference type="Proteomes" id="UP001155840">
    <property type="component" value="Unassembled WGS sequence"/>
</dbReference>
<comment type="caution">
    <text evidence="2">The sequence shown here is derived from an EMBL/GenBank/DDBJ whole genome shotgun (WGS) entry which is preliminary data.</text>
</comment>